<dbReference type="GO" id="GO:0006935">
    <property type="term" value="P:chemotaxis"/>
    <property type="evidence" value="ECO:0007669"/>
    <property type="project" value="InterPro"/>
</dbReference>
<sequence length="161" mass="18065">MSSELHNYQLQDGTEDESIQCILFRMGNEYYGLPISSVKEIIKPLPITRFPKSPPFVEGVIDLRGHILPIVNLPKMFGLEPLPLNEESRFVDIQMEGLNLGIVVDAVSEVIQIPLKQIEAAPAIVAGVEGKYLNGIARLEDRLILLLDLEQTFGQWRKQGQ</sequence>
<keyword evidence="3" id="KW-1185">Reference proteome</keyword>
<gene>
    <name evidence="2" type="ORF">JOD01_002566</name>
</gene>
<dbReference type="PANTHER" id="PTHR22617:SF23">
    <property type="entry name" value="CHEMOTAXIS PROTEIN CHEW"/>
    <property type="match status" value="1"/>
</dbReference>
<evidence type="ECO:0000259" key="1">
    <source>
        <dbReference type="PROSITE" id="PS50851"/>
    </source>
</evidence>
<evidence type="ECO:0000313" key="2">
    <source>
        <dbReference type="EMBL" id="MBM7590954.1"/>
    </source>
</evidence>
<dbReference type="AlphaFoldDB" id="A0A938Y216"/>
<dbReference type="RefSeq" id="WP_204518691.1">
    <property type="nucleotide sequence ID" value="NZ_BAABIN010000005.1"/>
</dbReference>
<organism evidence="2 3">
    <name type="scientific">Brevibacillus fulvus</name>
    <dbReference type="NCBI Taxonomy" id="1125967"/>
    <lineage>
        <taxon>Bacteria</taxon>
        <taxon>Bacillati</taxon>
        <taxon>Bacillota</taxon>
        <taxon>Bacilli</taxon>
        <taxon>Bacillales</taxon>
        <taxon>Paenibacillaceae</taxon>
        <taxon>Brevibacillus</taxon>
    </lineage>
</organism>
<dbReference type="InterPro" id="IPR036061">
    <property type="entry name" value="CheW-like_dom_sf"/>
</dbReference>
<dbReference type="EMBL" id="JAFBEB010000008">
    <property type="protein sequence ID" value="MBM7590954.1"/>
    <property type="molecule type" value="Genomic_DNA"/>
</dbReference>
<dbReference type="PANTHER" id="PTHR22617">
    <property type="entry name" value="CHEMOTAXIS SENSOR HISTIDINE KINASE-RELATED"/>
    <property type="match status" value="1"/>
</dbReference>
<dbReference type="SUPFAM" id="SSF50341">
    <property type="entry name" value="CheW-like"/>
    <property type="match status" value="1"/>
</dbReference>
<dbReference type="PROSITE" id="PS50851">
    <property type="entry name" value="CHEW"/>
    <property type="match status" value="1"/>
</dbReference>
<protein>
    <submittedName>
        <fullName evidence="2">Purine-binding chemotaxis protein CheW</fullName>
    </submittedName>
</protein>
<dbReference type="InterPro" id="IPR039315">
    <property type="entry name" value="CheW"/>
</dbReference>
<dbReference type="SMART" id="SM00260">
    <property type="entry name" value="CheW"/>
    <property type="match status" value="1"/>
</dbReference>
<dbReference type="Gene3D" id="2.40.50.180">
    <property type="entry name" value="CheA-289, Domain 4"/>
    <property type="match status" value="1"/>
</dbReference>
<reference evidence="2" key="1">
    <citation type="submission" date="2021-01" db="EMBL/GenBank/DDBJ databases">
        <title>Genomic Encyclopedia of Type Strains, Phase IV (KMG-IV): sequencing the most valuable type-strain genomes for metagenomic binning, comparative biology and taxonomic classification.</title>
        <authorList>
            <person name="Goeker M."/>
        </authorList>
    </citation>
    <scope>NUCLEOTIDE SEQUENCE</scope>
    <source>
        <strain evidence="2">DSM 25523</strain>
    </source>
</reference>
<dbReference type="Proteomes" id="UP000717624">
    <property type="component" value="Unassembled WGS sequence"/>
</dbReference>
<dbReference type="Pfam" id="PF01584">
    <property type="entry name" value="CheW"/>
    <property type="match status" value="1"/>
</dbReference>
<name>A0A938Y216_9BACL</name>
<comment type="caution">
    <text evidence="2">The sequence shown here is derived from an EMBL/GenBank/DDBJ whole genome shotgun (WGS) entry which is preliminary data.</text>
</comment>
<evidence type="ECO:0000313" key="3">
    <source>
        <dbReference type="Proteomes" id="UP000717624"/>
    </source>
</evidence>
<dbReference type="CDD" id="cd00732">
    <property type="entry name" value="CheW"/>
    <property type="match status" value="1"/>
</dbReference>
<accession>A0A938Y216</accession>
<feature type="domain" description="CheW-like" evidence="1">
    <location>
        <begin position="18"/>
        <end position="158"/>
    </location>
</feature>
<dbReference type="GO" id="GO:0007165">
    <property type="term" value="P:signal transduction"/>
    <property type="evidence" value="ECO:0007669"/>
    <property type="project" value="InterPro"/>
</dbReference>
<dbReference type="InterPro" id="IPR002545">
    <property type="entry name" value="CheW-lke_dom"/>
</dbReference>
<dbReference type="Gene3D" id="2.30.30.40">
    <property type="entry name" value="SH3 Domains"/>
    <property type="match status" value="1"/>
</dbReference>
<proteinExistence type="predicted"/>
<dbReference type="GO" id="GO:0005829">
    <property type="term" value="C:cytosol"/>
    <property type="evidence" value="ECO:0007669"/>
    <property type="project" value="TreeGrafter"/>
</dbReference>